<evidence type="ECO:0000313" key="4">
    <source>
        <dbReference type="Proteomes" id="UP000315525"/>
    </source>
</evidence>
<accession>A0A523UYA7</accession>
<dbReference type="Gene3D" id="3.40.50.150">
    <property type="entry name" value="Vaccinia Virus protein VP39"/>
    <property type="match status" value="1"/>
</dbReference>
<protein>
    <submittedName>
        <fullName evidence="3">Class I SAM-dependent methyltransferase</fullName>
    </submittedName>
</protein>
<keyword evidence="1 3" id="KW-0808">Transferase</keyword>
<gene>
    <name evidence="3" type="ORF">E3J62_01180</name>
</gene>
<dbReference type="PANTHER" id="PTHR43861">
    <property type="entry name" value="TRANS-ACONITATE 2-METHYLTRANSFERASE-RELATED"/>
    <property type="match status" value="1"/>
</dbReference>
<dbReference type="InterPro" id="IPR041698">
    <property type="entry name" value="Methyltransf_25"/>
</dbReference>
<dbReference type="GO" id="GO:0032259">
    <property type="term" value="P:methylation"/>
    <property type="evidence" value="ECO:0007669"/>
    <property type="project" value="UniProtKB-KW"/>
</dbReference>
<evidence type="ECO:0000313" key="3">
    <source>
        <dbReference type="EMBL" id="TET47516.1"/>
    </source>
</evidence>
<dbReference type="Pfam" id="PF13649">
    <property type="entry name" value="Methyltransf_25"/>
    <property type="match status" value="1"/>
</dbReference>
<dbReference type="InterPro" id="IPR029063">
    <property type="entry name" value="SAM-dependent_MTases_sf"/>
</dbReference>
<dbReference type="EMBL" id="SOJN01000018">
    <property type="protein sequence ID" value="TET47516.1"/>
    <property type="molecule type" value="Genomic_DNA"/>
</dbReference>
<proteinExistence type="predicted"/>
<dbReference type="Gene3D" id="2.20.25.110">
    <property type="entry name" value="S-adenosyl-L-methionine-dependent methyltransferases"/>
    <property type="match status" value="1"/>
</dbReference>
<dbReference type="GO" id="GO:0008168">
    <property type="term" value="F:methyltransferase activity"/>
    <property type="evidence" value="ECO:0007669"/>
    <property type="project" value="UniProtKB-KW"/>
</dbReference>
<organism evidence="3 4">
    <name type="scientific">candidate division TA06 bacterium</name>
    <dbReference type="NCBI Taxonomy" id="2250710"/>
    <lineage>
        <taxon>Bacteria</taxon>
        <taxon>Bacteria division TA06</taxon>
    </lineage>
</organism>
<dbReference type="CDD" id="cd02440">
    <property type="entry name" value="AdoMet_MTases"/>
    <property type="match status" value="1"/>
</dbReference>
<dbReference type="Proteomes" id="UP000315525">
    <property type="component" value="Unassembled WGS sequence"/>
</dbReference>
<dbReference type="AlphaFoldDB" id="A0A523UYA7"/>
<comment type="caution">
    <text evidence="3">The sequence shown here is derived from an EMBL/GenBank/DDBJ whole genome shotgun (WGS) entry which is preliminary data.</text>
</comment>
<evidence type="ECO:0000256" key="1">
    <source>
        <dbReference type="ARBA" id="ARBA00022679"/>
    </source>
</evidence>
<dbReference type="SUPFAM" id="SSF53335">
    <property type="entry name" value="S-adenosyl-L-methionine-dependent methyltransferases"/>
    <property type="match status" value="1"/>
</dbReference>
<feature type="domain" description="Methyltransferase" evidence="2">
    <location>
        <begin position="43"/>
        <end position="138"/>
    </location>
</feature>
<reference evidence="3 4" key="1">
    <citation type="submission" date="2019-03" db="EMBL/GenBank/DDBJ databases">
        <title>Metabolic potential of uncultured bacteria and archaea associated with petroleum seepage in deep-sea sediments.</title>
        <authorList>
            <person name="Dong X."/>
            <person name="Hubert C."/>
        </authorList>
    </citation>
    <scope>NUCLEOTIDE SEQUENCE [LARGE SCALE GENOMIC DNA]</scope>
    <source>
        <strain evidence="3">E44_bin18</strain>
    </source>
</reference>
<evidence type="ECO:0000259" key="2">
    <source>
        <dbReference type="Pfam" id="PF13649"/>
    </source>
</evidence>
<name>A0A523UYA7_UNCT6</name>
<sequence>MKSRPFSAIAPYYDILMVDIQYEEWVEYIAGLHPDYADRRLRILDIACGTGVCAVLFGKAGHDVVALDSSEQMLEVARQRFTKEQMDIEVLQADMSDFSVEGKVDLVTCLFDSVNNLLEEDELESCFRCVADSLKESGLFIFDMNTEFGLSTLWGDKTIVKEEGPVLSIWRNTWDPRRNLATLDLTLFVSENDISDRFTRIDEVHVERSYSLKFVAALLRRAGLTDVSMYKHLTTEKATRTTGRMMVKAGK</sequence>
<keyword evidence="3" id="KW-0489">Methyltransferase</keyword>